<evidence type="ECO:0000256" key="2">
    <source>
        <dbReference type="ARBA" id="ARBA00023445"/>
    </source>
</evidence>
<dbReference type="EMBL" id="JAQHRD010000003">
    <property type="protein sequence ID" value="KAJ6442662.1"/>
    <property type="molecule type" value="Genomic_DNA"/>
</dbReference>
<dbReference type="PANTHER" id="PTHR10366:SF564">
    <property type="entry name" value="STEROL-4-ALPHA-CARBOXYLATE 3-DEHYDROGENASE, DECARBOXYLATING"/>
    <property type="match status" value="1"/>
</dbReference>
<feature type="domain" description="NAD-dependent epimerase/dehydratase" evidence="3">
    <location>
        <begin position="6"/>
        <end position="266"/>
    </location>
</feature>
<dbReference type="Pfam" id="PF01370">
    <property type="entry name" value="Epimerase"/>
    <property type="match status" value="1"/>
</dbReference>
<proteinExistence type="inferred from homology"/>
<sequence>MGGDLVLITGATGHIGFHVLVRALEAGYRVRAAVRSQAKADALRAVPALQAVPAAERNLSFVVVPDLTLPGAYDAAFAGDGDEKGGDAVRYVIHIASPLARDDIGPQQYESELVGPAVKGTLGMLEAARRAGGVRRIVITSSIASLMPVAGRSPEDVYTADSRFEAPADVSALGSVLEAYGASKLIAFNETEAWVRREQPAFDVVNVHPSFVMGREEVHPTPKSLIAGGTNRIILGVALGVKSAGPLSNMTVHIDDVARVHVDALKPDIPGNTSYIVSSNSPPDTLNGSDYAEIPRIVAKHFPKAVESGLLPNNGSLPGNPIKADASKTEKTFGFVHKSFEDQVKDVVGQYLELVQKN</sequence>
<dbReference type="GO" id="GO:0016616">
    <property type="term" value="F:oxidoreductase activity, acting on the CH-OH group of donors, NAD or NADP as acceptor"/>
    <property type="evidence" value="ECO:0007669"/>
    <property type="project" value="TreeGrafter"/>
</dbReference>
<evidence type="ECO:0000256" key="1">
    <source>
        <dbReference type="ARBA" id="ARBA00023002"/>
    </source>
</evidence>
<name>A0AB34FTP8_9HYPO</name>
<gene>
    <name evidence="4" type="ORF">O9K51_03837</name>
</gene>
<accession>A0AB34FTP8</accession>
<dbReference type="InterPro" id="IPR050425">
    <property type="entry name" value="NAD(P)_dehydrat-like"/>
</dbReference>
<keyword evidence="5" id="KW-1185">Reference proteome</keyword>
<reference evidence="4" key="1">
    <citation type="submission" date="2023-01" db="EMBL/GenBank/DDBJ databases">
        <title>The growth and conidiation of Purpureocillium lavendulum are regulated by nitrogen source and histone H3K14 acetylation.</title>
        <authorList>
            <person name="Tang P."/>
            <person name="Han J."/>
            <person name="Zhang C."/>
            <person name="Tang P."/>
            <person name="Qi F."/>
            <person name="Zhang K."/>
            <person name="Liang L."/>
        </authorList>
    </citation>
    <scope>NUCLEOTIDE SEQUENCE</scope>
    <source>
        <strain evidence="4">YMF1.00683</strain>
    </source>
</reference>
<dbReference type="AlphaFoldDB" id="A0AB34FTP8"/>
<organism evidence="4 5">
    <name type="scientific">Purpureocillium lavendulum</name>
    <dbReference type="NCBI Taxonomy" id="1247861"/>
    <lineage>
        <taxon>Eukaryota</taxon>
        <taxon>Fungi</taxon>
        <taxon>Dikarya</taxon>
        <taxon>Ascomycota</taxon>
        <taxon>Pezizomycotina</taxon>
        <taxon>Sordariomycetes</taxon>
        <taxon>Hypocreomycetidae</taxon>
        <taxon>Hypocreales</taxon>
        <taxon>Ophiocordycipitaceae</taxon>
        <taxon>Purpureocillium</taxon>
    </lineage>
</organism>
<evidence type="ECO:0000313" key="4">
    <source>
        <dbReference type="EMBL" id="KAJ6442662.1"/>
    </source>
</evidence>
<dbReference type="Gene3D" id="3.40.50.720">
    <property type="entry name" value="NAD(P)-binding Rossmann-like Domain"/>
    <property type="match status" value="1"/>
</dbReference>
<evidence type="ECO:0000259" key="3">
    <source>
        <dbReference type="Pfam" id="PF01370"/>
    </source>
</evidence>
<comment type="similarity">
    <text evidence="2">Belongs to the NAD(P)-dependent epimerase/dehydratase family. Dihydroflavonol-4-reductase subfamily.</text>
</comment>
<evidence type="ECO:0000313" key="5">
    <source>
        <dbReference type="Proteomes" id="UP001163105"/>
    </source>
</evidence>
<dbReference type="InterPro" id="IPR036291">
    <property type="entry name" value="NAD(P)-bd_dom_sf"/>
</dbReference>
<dbReference type="InterPro" id="IPR001509">
    <property type="entry name" value="Epimerase_deHydtase"/>
</dbReference>
<dbReference type="Proteomes" id="UP001163105">
    <property type="component" value="Unassembled WGS sequence"/>
</dbReference>
<dbReference type="PANTHER" id="PTHR10366">
    <property type="entry name" value="NAD DEPENDENT EPIMERASE/DEHYDRATASE"/>
    <property type="match status" value="1"/>
</dbReference>
<dbReference type="SUPFAM" id="SSF51735">
    <property type="entry name" value="NAD(P)-binding Rossmann-fold domains"/>
    <property type="match status" value="1"/>
</dbReference>
<keyword evidence="1" id="KW-0560">Oxidoreductase</keyword>
<comment type="caution">
    <text evidence="4">The sequence shown here is derived from an EMBL/GenBank/DDBJ whole genome shotgun (WGS) entry which is preliminary data.</text>
</comment>
<protein>
    <submittedName>
        <fullName evidence="4">NAD dependent epimerase/dehydratase</fullName>
    </submittedName>
</protein>